<dbReference type="AlphaFoldDB" id="A0A5C3M004"/>
<gene>
    <name evidence="2" type="ORF">BDQ12DRAFT_666939</name>
</gene>
<accession>A0A5C3M004</accession>
<name>A0A5C3M004_9AGAR</name>
<proteinExistence type="predicted"/>
<dbReference type="Proteomes" id="UP000308652">
    <property type="component" value="Unassembled WGS sequence"/>
</dbReference>
<reference evidence="2 3" key="1">
    <citation type="journal article" date="2019" name="Nat. Ecol. Evol.">
        <title>Megaphylogeny resolves global patterns of mushroom evolution.</title>
        <authorList>
            <person name="Varga T."/>
            <person name="Krizsan K."/>
            <person name="Foldi C."/>
            <person name="Dima B."/>
            <person name="Sanchez-Garcia M."/>
            <person name="Sanchez-Ramirez S."/>
            <person name="Szollosi G.J."/>
            <person name="Szarkandi J.G."/>
            <person name="Papp V."/>
            <person name="Albert L."/>
            <person name="Andreopoulos W."/>
            <person name="Angelini C."/>
            <person name="Antonin V."/>
            <person name="Barry K.W."/>
            <person name="Bougher N.L."/>
            <person name="Buchanan P."/>
            <person name="Buyck B."/>
            <person name="Bense V."/>
            <person name="Catcheside P."/>
            <person name="Chovatia M."/>
            <person name="Cooper J."/>
            <person name="Damon W."/>
            <person name="Desjardin D."/>
            <person name="Finy P."/>
            <person name="Geml J."/>
            <person name="Haridas S."/>
            <person name="Hughes K."/>
            <person name="Justo A."/>
            <person name="Karasinski D."/>
            <person name="Kautmanova I."/>
            <person name="Kiss B."/>
            <person name="Kocsube S."/>
            <person name="Kotiranta H."/>
            <person name="LaButti K.M."/>
            <person name="Lechner B.E."/>
            <person name="Liimatainen K."/>
            <person name="Lipzen A."/>
            <person name="Lukacs Z."/>
            <person name="Mihaltcheva S."/>
            <person name="Morgado L.N."/>
            <person name="Niskanen T."/>
            <person name="Noordeloos M.E."/>
            <person name="Ohm R.A."/>
            <person name="Ortiz-Santana B."/>
            <person name="Ovrebo C."/>
            <person name="Racz N."/>
            <person name="Riley R."/>
            <person name="Savchenko A."/>
            <person name="Shiryaev A."/>
            <person name="Soop K."/>
            <person name="Spirin V."/>
            <person name="Szebenyi C."/>
            <person name="Tomsovsky M."/>
            <person name="Tulloss R.E."/>
            <person name="Uehling J."/>
            <person name="Grigoriev I.V."/>
            <person name="Vagvolgyi C."/>
            <person name="Papp T."/>
            <person name="Martin F.M."/>
            <person name="Miettinen O."/>
            <person name="Hibbett D.S."/>
            <person name="Nagy L.G."/>
        </authorList>
    </citation>
    <scope>NUCLEOTIDE SEQUENCE [LARGE SCALE GENOMIC DNA]</scope>
    <source>
        <strain evidence="2 3">CBS 166.37</strain>
    </source>
</reference>
<dbReference type="EMBL" id="ML213607">
    <property type="protein sequence ID" value="TFK37686.1"/>
    <property type="molecule type" value="Genomic_DNA"/>
</dbReference>
<organism evidence="2 3">
    <name type="scientific">Crucibulum laeve</name>
    <dbReference type="NCBI Taxonomy" id="68775"/>
    <lineage>
        <taxon>Eukaryota</taxon>
        <taxon>Fungi</taxon>
        <taxon>Dikarya</taxon>
        <taxon>Basidiomycota</taxon>
        <taxon>Agaricomycotina</taxon>
        <taxon>Agaricomycetes</taxon>
        <taxon>Agaricomycetidae</taxon>
        <taxon>Agaricales</taxon>
        <taxon>Agaricineae</taxon>
        <taxon>Nidulariaceae</taxon>
        <taxon>Crucibulum</taxon>
    </lineage>
</organism>
<feature type="compositionally biased region" description="Low complexity" evidence="1">
    <location>
        <begin position="255"/>
        <end position="264"/>
    </location>
</feature>
<evidence type="ECO:0000313" key="2">
    <source>
        <dbReference type="EMBL" id="TFK37686.1"/>
    </source>
</evidence>
<evidence type="ECO:0000313" key="3">
    <source>
        <dbReference type="Proteomes" id="UP000308652"/>
    </source>
</evidence>
<sequence length="324" mass="36794">MDLIKNETEKSESKAYIEDAFNDATRLIKTCVEKLPGLEAGISVQEFGNAMEEARENDSTAEKNRTKIQNLLDRKLRKKDSQKKKYVEFYFIPENIYKAYETIKDQLCEDVALDMVLALLLRFQHKSISVSLQRNPLFYDQFPYAPVSETTWKELPLNSLAFGKTIGQLQPTAQNSEFTPLMLFVLMDSDCTITATCQNSVSKKFSNRWNFDDGRLLLKESNAAGTLWGILKADAKYWKFTVEKTCQVSSPGRPSTQSAQSSSSGVTLANNHPQAENDITRFQSQKGTSDQRTLKIGAPERKARKGFFGRCRDFVTENLSMLRL</sequence>
<keyword evidence="3" id="KW-1185">Reference proteome</keyword>
<evidence type="ECO:0000256" key="1">
    <source>
        <dbReference type="SAM" id="MobiDB-lite"/>
    </source>
</evidence>
<feature type="region of interest" description="Disordered" evidence="1">
    <location>
        <begin position="249"/>
        <end position="271"/>
    </location>
</feature>
<protein>
    <submittedName>
        <fullName evidence="2">Uncharacterized protein</fullName>
    </submittedName>
</protein>